<evidence type="ECO:0000313" key="4">
    <source>
        <dbReference type="EMBL" id="HHR49018.1"/>
    </source>
</evidence>
<dbReference type="Pfam" id="PF12796">
    <property type="entry name" value="Ank_2"/>
    <property type="match status" value="1"/>
</dbReference>
<keyword evidence="1" id="KW-0677">Repeat</keyword>
<dbReference type="PANTHER" id="PTHR24171">
    <property type="entry name" value="ANKYRIN REPEAT DOMAIN-CONTAINING PROTEIN 39-RELATED"/>
    <property type="match status" value="1"/>
</dbReference>
<reference evidence="4" key="1">
    <citation type="journal article" date="2020" name="mSystems">
        <title>Genome- and Community-Level Interaction Insights into Carbon Utilization and Element Cycling Functions of Hydrothermarchaeota in Hydrothermal Sediment.</title>
        <authorList>
            <person name="Zhou Z."/>
            <person name="Liu Y."/>
            <person name="Xu W."/>
            <person name="Pan J."/>
            <person name="Luo Z.H."/>
            <person name="Li M."/>
        </authorList>
    </citation>
    <scope>NUCLEOTIDE SEQUENCE [LARGE SCALE GENOMIC DNA]</scope>
    <source>
        <strain evidence="4">SpSt-791</strain>
    </source>
</reference>
<name>A0A7V5Y147_UNCW3</name>
<feature type="repeat" description="ANK" evidence="3">
    <location>
        <begin position="36"/>
        <end position="63"/>
    </location>
</feature>
<dbReference type="EMBL" id="DTHS01000032">
    <property type="protein sequence ID" value="HHR49018.1"/>
    <property type="molecule type" value="Genomic_DNA"/>
</dbReference>
<comment type="caution">
    <text evidence="4">The sequence shown here is derived from an EMBL/GenBank/DDBJ whole genome shotgun (WGS) entry which is preliminary data.</text>
</comment>
<dbReference type="SUPFAM" id="SSF48403">
    <property type="entry name" value="Ankyrin repeat"/>
    <property type="match status" value="1"/>
</dbReference>
<dbReference type="PROSITE" id="PS50297">
    <property type="entry name" value="ANK_REP_REGION"/>
    <property type="match status" value="2"/>
</dbReference>
<dbReference type="PROSITE" id="PS50088">
    <property type="entry name" value="ANK_REPEAT"/>
    <property type="match status" value="2"/>
</dbReference>
<accession>A0A7V5Y147</accession>
<dbReference type="InterPro" id="IPR036770">
    <property type="entry name" value="Ankyrin_rpt-contain_sf"/>
</dbReference>
<dbReference type="InterPro" id="IPR002110">
    <property type="entry name" value="Ankyrin_rpt"/>
</dbReference>
<dbReference type="AlphaFoldDB" id="A0A7V5Y147"/>
<feature type="repeat" description="ANK" evidence="3">
    <location>
        <begin position="3"/>
        <end position="35"/>
    </location>
</feature>
<dbReference type="Gene3D" id="1.25.40.20">
    <property type="entry name" value="Ankyrin repeat-containing domain"/>
    <property type="match status" value="1"/>
</dbReference>
<dbReference type="PANTHER" id="PTHR24171:SF8">
    <property type="entry name" value="BRCA1-ASSOCIATED RING DOMAIN PROTEIN 1"/>
    <property type="match status" value="1"/>
</dbReference>
<dbReference type="GO" id="GO:0004842">
    <property type="term" value="F:ubiquitin-protein transferase activity"/>
    <property type="evidence" value="ECO:0007669"/>
    <property type="project" value="TreeGrafter"/>
</dbReference>
<gene>
    <name evidence="4" type="ORF">ENV79_05230</name>
</gene>
<organism evidence="4">
    <name type="scientific">candidate division WOR-3 bacterium</name>
    <dbReference type="NCBI Taxonomy" id="2052148"/>
    <lineage>
        <taxon>Bacteria</taxon>
        <taxon>Bacteria division WOR-3</taxon>
    </lineage>
</organism>
<protein>
    <submittedName>
        <fullName evidence="4">Ankyrin repeat domain-containing protein</fullName>
    </submittedName>
</protein>
<keyword evidence="2 3" id="KW-0040">ANK repeat</keyword>
<evidence type="ECO:0000256" key="1">
    <source>
        <dbReference type="ARBA" id="ARBA00022737"/>
    </source>
</evidence>
<evidence type="ECO:0000256" key="3">
    <source>
        <dbReference type="PROSITE-ProRule" id="PRU00023"/>
    </source>
</evidence>
<dbReference type="GO" id="GO:0085020">
    <property type="term" value="P:protein K6-linked ubiquitination"/>
    <property type="evidence" value="ECO:0007669"/>
    <property type="project" value="TreeGrafter"/>
</dbReference>
<proteinExistence type="predicted"/>
<sequence>MRDIDEELLNACKDGNLEKVKQLLAKGADVNAKDNLGWTALMIAYLIGHKEIVELLKSYGAKE</sequence>
<evidence type="ECO:0000256" key="2">
    <source>
        <dbReference type="ARBA" id="ARBA00023043"/>
    </source>
</evidence>